<name>A0A250KMY6_9GAMM</name>
<reference evidence="2 3" key="1">
    <citation type="submission" date="2016-12" db="EMBL/GenBank/DDBJ databases">
        <title>Genome sequencing of Methylocaldum marinum.</title>
        <authorList>
            <person name="Takeuchi M."/>
            <person name="Kamagata Y."/>
            <person name="Hiraoka S."/>
            <person name="Oshima K."/>
            <person name="Hattori M."/>
            <person name="Iwasaki W."/>
        </authorList>
    </citation>
    <scope>NUCLEOTIDE SEQUENCE [LARGE SCALE GENOMIC DNA]</scope>
    <source>
        <strain evidence="2 3">S8</strain>
    </source>
</reference>
<accession>A0A250KMY6</accession>
<proteinExistence type="predicted"/>
<dbReference type="KEGG" id="mmai:sS8_1053"/>
<evidence type="ECO:0000256" key="1">
    <source>
        <dbReference type="SAM" id="Coils"/>
    </source>
</evidence>
<dbReference type="Proteomes" id="UP000266313">
    <property type="component" value="Chromosome"/>
</dbReference>
<evidence type="ECO:0000313" key="2">
    <source>
        <dbReference type="EMBL" id="BBA33015.1"/>
    </source>
</evidence>
<dbReference type="EMBL" id="AP017928">
    <property type="protein sequence ID" value="BBA33015.1"/>
    <property type="molecule type" value="Genomic_DNA"/>
</dbReference>
<sequence>MQPYRYSDVRVKGPHGDVISEKGHKITEGRLVIDNGVLAWKRFGDMGKATKGELREADRLLNNLTNDQAVMAQARRQVEMVIEDLTRDLNHKNKATRELADRQLQYFKRMLELF</sequence>
<keyword evidence="1" id="KW-0175">Coiled coil</keyword>
<gene>
    <name evidence="2" type="ORF">sS8_1053</name>
</gene>
<keyword evidence="3" id="KW-1185">Reference proteome</keyword>
<dbReference type="AlphaFoldDB" id="A0A250KMY6"/>
<protein>
    <submittedName>
        <fullName evidence="2">RHS repeat-associated core domain protein</fullName>
    </submittedName>
</protein>
<dbReference type="RefSeq" id="WP_119628698.1">
    <property type="nucleotide sequence ID" value="NZ_AP017928.1"/>
</dbReference>
<evidence type="ECO:0000313" key="3">
    <source>
        <dbReference type="Proteomes" id="UP000266313"/>
    </source>
</evidence>
<feature type="coiled-coil region" evidence="1">
    <location>
        <begin position="57"/>
        <end position="102"/>
    </location>
</feature>
<organism evidence="2 3">
    <name type="scientific">Methylocaldum marinum</name>
    <dbReference type="NCBI Taxonomy" id="1432792"/>
    <lineage>
        <taxon>Bacteria</taxon>
        <taxon>Pseudomonadati</taxon>
        <taxon>Pseudomonadota</taxon>
        <taxon>Gammaproteobacteria</taxon>
        <taxon>Methylococcales</taxon>
        <taxon>Methylococcaceae</taxon>
        <taxon>Methylocaldum</taxon>
    </lineage>
</organism>